<keyword evidence="11 21" id="KW-0067">ATP-binding</keyword>
<dbReference type="UniPathway" id="UPA00077">
    <property type="reaction ID" value="UER00157"/>
</dbReference>
<evidence type="ECO:0000256" key="12">
    <source>
        <dbReference type="ARBA" id="ARBA00022842"/>
    </source>
</evidence>
<evidence type="ECO:0000259" key="23">
    <source>
        <dbReference type="Pfam" id="PF08245"/>
    </source>
</evidence>
<evidence type="ECO:0000256" key="16">
    <source>
        <dbReference type="ARBA" id="ARBA00032510"/>
    </source>
</evidence>
<dbReference type="InterPro" id="IPR001645">
    <property type="entry name" value="Folylpolyglutamate_synth"/>
</dbReference>
<feature type="domain" description="Mur ligase C-terminal" evidence="22">
    <location>
        <begin position="287"/>
        <end position="404"/>
    </location>
</feature>
<comment type="pathway">
    <text evidence="2">Cofactor biosynthesis; tetrahydrofolate biosynthesis; 7,8-dihydrofolate from 2-amino-4-hydroxy-6-hydroxymethyl-7,8-dihydropteridine diphosphate and 4-aminobenzoate: step 2/2.</text>
</comment>
<dbReference type="PANTHER" id="PTHR11136">
    <property type="entry name" value="FOLYLPOLYGLUTAMATE SYNTHASE-RELATED"/>
    <property type="match status" value="1"/>
</dbReference>
<dbReference type="GO" id="GO:0004326">
    <property type="term" value="F:tetrahydrofolylpolyglutamate synthase activity"/>
    <property type="evidence" value="ECO:0007669"/>
    <property type="project" value="UniProtKB-EC"/>
</dbReference>
<keyword evidence="13" id="KW-0289">Folate biosynthesis</keyword>
<comment type="catalytic activity">
    <reaction evidence="20">
        <text>7,8-dihydropteroate + L-glutamate + ATP = 7,8-dihydrofolate + ADP + phosphate + H(+)</text>
        <dbReference type="Rhea" id="RHEA:23584"/>
        <dbReference type="ChEBI" id="CHEBI:15378"/>
        <dbReference type="ChEBI" id="CHEBI:17839"/>
        <dbReference type="ChEBI" id="CHEBI:29985"/>
        <dbReference type="ChEBI" id="CHEBI:30616"/>
        <dbReference type="ChEBI" id="CHEBI:43474"/>
        <dbReference type="ChEBI" id="CHEBI:57451"/>
        <dbReference type="ChEBI" id="CHEBI:456216"/>
        <dbReference type="EC" id="6.3.2.12"/>
    </reaction>
</comment>
<protein>
    <recommendedName>
        <fullName evidence="7">Dihydrofolate synthase/folylpolyglutamate synthase</fullName>
        <ecNumber evidence="5">6.3.2.12</ecNumber>
        <ecNumber evidence="6">6.3.2.17</ecNumber>
    </recommendedName>
    <alternativeName>
        <fullName evidence="16">Folylpoly-gamma-glutamate synthetase-dihydrofolate synthetase</fullName>
    </alternativeName>
    <alternativeName>
        <fullName evidence="14">Folylpolyglutamate synthetase</fullName>
    </alternativeName>
    <alternativeName>
        <fullName evidence="15">Tetrahydrofolylpolyglutamate synthase</fullName>
    </alternativeName>
</protein>
<comment type="similarity">
    <text evidence="4 21">Belongs to the folylpolyglutamate synthase family.</text>
</comment>
<evidence type="ECO:0000259" key="22">
    <source>
        <dbReference type="Pfam" id="PF02875"/>
    </source>
</evidence>
<evidence type="ECO:0000256" key="11">
    <source>
        <dbReference type="ARBA" id="ARBA00022840"/>
    </source>
</evidence>
<dbReference type="Gene3D" id="3.90.190.20">
    <property type="entry name" value="Mur ligase, C-terminal domain"/>
    <property type="match status" value="1"/>
</dbReference>
<dbReference type="EMBL" id="SRMF01000001">
    <property type="protein sequence ID" value="TGG95390.1"/>
    <property type="molecule type" value="Genomic_DNA"/>
</dbReference>
<evidence type="ECO:0000256" key="20">
    <source>
        <dbReference type="ARBA" id="ARBA00049161"/>
    </source>
</evidence>
<comment type="catalytic activity">
    <reaction evidence="19">
        <text>(6R)-5,10-methylenetetrahydrofolyl-(gamma-L-Glu)(n) + L-glutamate + ATP = (6R)-5,10-methylenetetrahydrofolyl-(gamma-L-Glu)(n+1) + ADP + phosphate + H(+)</text>
        <dbReference type="Rhea" id="RHEA:51912"/>
        <dbReference type="Rhea" id="RHEA-COMP:13257"/>
        <dbReference type="Rhea" id="RHEA-COMP:13258"/>
        <dbReference type="ChEBI" id="CHEBI:15378"/>
        <dbReference type="ChEBI" id="CHEBI:29985"/>
        <dbReference type="ChEBI" id="CHEBI:30616"/>
        <dbReference type="ChEBI" id="CHEBI:43474"/>
        <dbReference type="ChEBI" id="CHEBI:136572"/>
        <dbReference type="ChEBI" id="CHEBI:456216"/>
        <dbReference type="EC" id="6.3.2.17"/>
    </reaction>
</comment>
<dbReference type="EC" id="6.3.2.17" evidence="6"/>
<evidence type="ECO:0000256" key="17">
    <source>
        <dbReference type="ARBA" id="ARBA00047493"/>
    </source>
</evidence>
<feature type="domain" description="Mur ligase central" evidence="23">
    <location>
        <begin position="54"/>
        <end position="193"/>
    </location>
</feature>
<keyword evidence="9" id="KW-0479">Metal-binding</keyword>
<comment type="function">
    <text evidence="1">Functions in two distinct reactions of the de novo folate biosynthetic pathway. Catalyzes the addition of a glutamate residue to dihydropteroate (7,8-dihydropteroate or H2Pte) to form dihydrofolate (7,8-dihydrofolate monoglutamate or H2Pte-Glu). Also catalyzes successive additions of L-glutamate to tetrahydrofolate or 10-formyltetrahydrofolate or 5,10-methylenetetrahydrofolate, leading to folylpolyglutamate derivatives.</text>
</comment>
<dbReference type="InterPro" id="IPR036615">
    <property type="entry name" value="Mur_ligase_C_dom_sf"/>
</dbReference>
<dbReference type="InterPro" id="IPR036565">
    <property type="entry name" value="Mur-like_cat_sf"/>
</dbReference>
<reference evidence="24 25" key="1">
    <citation type="submission" date="2019-04" db="EMBL/GenBank/DDBJ databases">
        <title>Natronospirillum operosus gen. nov., sp. nov., a haloalkaliphilic satellite isolated from decaying biomass of laboratory culture of cyanobacterium Geitlerinema sp. and proposal of Natronospirillaceae fam. nov. and Saccharospirillaceae fam. nov.</title>
        <authorList>
            <person name="Kevbrin V."/>
            <person name="Boltyanskaya Y."/>
            <person name="Koziaeva V."/>
            <person name="Grouzdev D.S."/>
            <person name="Park M."/>
            <person name="Cho J."/>
        </authorList>
    </citation>
    <scope>NUCLEOTIDE SEQUENCE [LARGE SCALE GENOMIC DNA]</scope>
    <source>
        <strain evidence="24 25">G-116</strain>
    </source>
</reference>
<gene>
    <name evidence="24" type="ORF">E4656_02910</name>
</gene>
<dbReference type="OrthoDB" id="9809356at2"/>
<dbReference type="Pfam" id="PF02875">
    <property type="entry name" value="Mur_ligase_C"/>
    <property type="match status" value="1"/>
</dbReference>
<sequence length="417" mass="44572">MPPEDWHNSPRTLDAWLQRLETLHPKDIDLGLDRIRAVWSRLGHDFSATRIVTVAGTNGKGSTATLAAELLRAHGWTVGLYTSPHFLHFTERVVINGQPVSAAAMVDALARVEQVRAEVSLTYFEFTTLAAFDLFARAGLQALVLEVGLGGRLDAVNILAADCAVVTTIGLDHTDWLGDTLAAIAREKAGIARAGKPLLVGADQVPEVFTAVAAEVGAQLRFVSVPTLTSAGSWHTTAELGLGQTPFSLPALPLPSANLALEVLAELGVTCDPERVRQVFAATRMPGRLQHIRWRETDIWLDVAHNPQAAAWVAGRLRMEAPRWTIILGMLGDKDANAVVQSLAILNPQWSLVSLDAGTRSQSAEALQQRSGLAATEVACYDSLTAALHDAAEAGHPVLVCGSFYTVAAALACLQTD</sequence>
<keyword evidence="25" id="KW-1185">Reference proteome</keyword>
<proteinExistence type="inferred from homology"/>
<keyword evidence="10 21" id="KW-0547">Nucleotide-binding</keyword>
<dbReference type="GO" id="GO:0008841">
    <property type="term" value="F:dihydrofolate synthase activity"/>
    <property type="evidence" value="ECO:0007669"/>
    <property type="project" value="UniProtKB-EC"/>
</dbReference>
<dbReference type="AlphaFoldDB" id="A0A4Z0WED5"/>
<accession>A0A4Z0WED5</accession>
<evidence type="ECO:0000256" key="13">
    <source>
        <dbReference type="ARBA" id="ARBA00022909"/>
    </source>
</evidence>
<keyword evidence="8 21" id="KW-0436">Ligase</keyword>
<dbReference type="Pfam" id="PF08245">
    <property type="entry name" value="Mur_ligase_M"/>
    <property type="match status" value="1"/>
</dbReference>
<comment type="pathway">
    <text evidence="3">Cofactor biosynthesis; tetrahydrofolylpolyglutamate biosynthesis.</text>
</comment>
<dbReference type="NCBIfam" id="TIGR01499">
    <property type="entry name" value="folC"/>
    <property type="match status" value="1"/>
</dbReference>
<name>A0A4Z0WED5_9GAMM</name>
<dbReference type="Gene3D" id="3.40.1190.10">
    <property type="entry name" value="Mur-like, catalytic domain"/>
    <property type="match status" value="1"/>
</dbReference>
<dbReference type="GO" id="GO:0046654">
    <property type="term" value="P:tetrahydrofolate biosynthetic process"/>
    <property type="evidence" value="ECO:0007669"/>
    <property type="project" value="UniProtKB-UniPathway"/>
</dbReference>
<dbReference type="GO" id="GO:0005737">
    <property type="term" value="C:cytoplasm"/>
    <property type="evidence" value="ECO:0007669"/>
    <property type="project" value="TreeGrafter"/>
</dbReference>
<dbReference type="RefSeq" id="WP_135481023.1">
    <property type="nucleotide sequence ID" value="NZ_SRMF01000001.1"/>
</dbReference>
<dbReference type="EC" id="6.3.2.12" evidence="5"/>
<dbReference type="Proteomes" id="UP000297475">
    <property type="component" value="Unassembled WGS sequence"/>
</dbReference>
<evidence type="ECO:0000256" key="10">
    <source>
        <dbReference type="ARBA" id="ARBA00022741"/>
    </source>
</evidence>
<evidence type="ECO:0000313" key="25">
    <source>
        <dbReference type="Proteomes" id="UP000297475"/>
    </source>
</evidence>
<evidence type="ECO:0000256" key="4">
    <source>
        <dbReference type="ARBA" id="ARBA00008276"/>
    </source>
</evidence>
<evidence type="ECO:0000256" key="3">
    <source>
        <dbReference type="ARBA" id="ARBA00005150"/>
    </source>
</evidence>
<evidence type="ECO:0000256" key="14">
    <source>
        <dbReference type="ARBA" id="ARBA00030048"/>
    </source>
</evidence>
<evidence type="ECO:0000256" key="21">
    <source>
        <dbReference type="PIRNR" id="PIRNR001563"/>
    </source>
</evidence>
<evidence type="ECO:0000256" key="6">
    <source>
        <dbReference type="ARBA" id="ARBA00013025"/>
    </source>
</evidence>
<comment type="catalytic activity">
    <reaction evidence="17">
        <text>(6S)-5,6,7,8-tetrahydrofolyl-(gamma-L-Glu)(n) + L-glutamate + ATP = (6S)-5,6,7,8-tetrahydrofolyl-(gamma-L-Glu)(n+1) + ADP + phosphate + H(+)</text>
        <dbReference type="Rhea" id="RHEA:10580"/>
        <dbReference type="Rhea" id="RHEA-COMP:14738"/>
        <dbReference type="Rhea" id="RHEA-COMP:14740"/>
        <dbReference type="ChEBI" id="CHEBI:15378"/>
        <dbReference type="ChEBI" id="CHEBI:29985"/>
        <dbReference type="ChEBI" id="CHEBI:30616"/>
        <dbReference type="ChEBI" id="CHEBI:43474"/>
        <dbReference type="ChEBI" id="CHEBI:141005"/>
        <dbReference type="ChEBI" id="CHEBI:456216"/>
        <dbReference type="EC" id="6.3.2.17"/>
    </reaction>
</comment>
<evidence type="ECO:0000256" key="7">
    <source>
        <dbReference type="ARBA" id="ARBA00019357"/>
    </source>
</evidence>
<dbReference type="PANTHER" id="PTHR11136:SF0">
    <property type="entry name" value="DIHYDROFOLATE SYNTHETASE-RELATED"/>
    <property type="match status" value="1"/>
</dbReference>
<dbReference type="SUPFAM" id="SSF53244">
    <property type="entry name" value="MurD-like peptide ligases, peptide-binding domain"/>
    <property type="match status" value="1"/>
</dbReference>
<dbReference type="InterPro" id="IPR004101">
    <property type="entry name" value="Mur_ligase_C"/>
</dbReference>
<evidence type="ECO:0000256" key="18">
    <source>
        <dbReference type="ARBA" id="ARBA00047808"/>
    </source>
</evidence>
<dbReference type="SUPFAM" id="SSF53623">
    <property type="entry name" value="MurD-like peptide ligases, catalytic domain"/>
    <property type="match status" value="1"/>
</dbReference>
<evidence type="ECO:0000313" key="24">
    <source>
        <dbReference type="EMBL" id="TGG95390.1"/>
    </source>
</evidence>
<evidence type="ECO:0000256" key="1">
    <source>
        <dbReference type="ARBA" id="ARBA00002714"/>
    </source>
</evidence>
<dbReference type="InterPro" id="IPR013221">
    <property type="entry name" value="Mur_ligase_cen"/>
</dbReference>
<evidence type="ECO:0000256" key="2">
    <source>
        <dbReference type="ARBA" id="ARBA00004799"/>
    </source>
</evidence>
<dbReference type="GO" id="GO:0046872">
    <property type="term" value="F:metal ion binding"/>
    <property type="evidence" value="ECO:0007669"/>
    <property type="project" value="UniProtKB-KW"/>
</dbReference>
<dbReference type="GO" id="GO:0005524">
    <property type="term" value="F:ATP binding"/>
    <property type="evidence" value="ECO:0007669"/>
    <property type="project" value="UniProtKB-KW"/>
</dbReference>
<dbReference type="PIRSF" id="PIRSF001563">
    <property type="entry name" value="Folylpolyglu_synth"/>
    <property type="match status" value="1"/>
</dbReference>
<evidence type="ECO:0000256" key="5">
    <source>
        <dbReference type="ARBA" id="ARBA00013023"/>
    </source>
</evidence>
<evidence type="ECO:0000256" key="15">
    <source>
        <dbReference type="ARBA" id="ARBA00030592"/>
    </source>
</evidence>
<dbReference type="GO" id="GO:0046656">
    <property type="term" value="P:folic acid biosynthetic process"/>
    <property type="evidence" value="ECO:0007669"/>
    <property type="project" value="UniProtKB-KW"/>
</dbReference>
<evidence type="ECO:0000256" key="8">
    <source>
        <dbReference type="ARBA" id="ARBA00022598"/>
    </source>
</evidence>
<organism evidence="24 25">
    <name type="scientific">Natronospirillum operosum</name>
    <dbReference type="NCBI Taxonomy" id="2759953"/>
    <lineage>
        <taxon>Bacteria</taxon>
        <taxon>Pseudomonadati</taxon>
        <taxon>Pseudomonadota</taxon>
        <taxon>Gammaproteobacteria</taxon>
        <taxon>Oceanospirillales</taxon>
        <taxon>Natronospirillaceae</taxon>
        <taxon>Natronospirillum</taxon>
    </lineage>
</organism>
<comment type="caution">
    <text evidence="24">The sequence shown here is derived from an EMBL/GenBank/DDBJ whole genome shotgun (WGS) entry which is preliminary data.</text>
</comment>
<keyword evidence="12" id="KW-0460">Magnesium</keyword>
<evidence type="ECO:0000256" key="19">
    <source>
        <dbReference type="ARBA" id="ARBA00049035"/>
    </source>
</evidence>
<comment type="catalytic activity">
    <reaction evidence="18">
        <text>10-formyltetrahydrofolyl-(gamma-L-Glu)(n) + L-glutamate + ATP = 10-formyltetrahydrofolyl-(gamma-L-Glu)(n+1) + ADP + phosphate + H(+)</text>
        <dbReference type="Rhea" id="RHEA:51904"/>
        <dbReference type="Rhea" id="RHEA-COMP:13088"/>
        <dbReference type="Rhea" id="RHEA-COMP:14300"/>
        <dbReference type="ChEBI" id="CHEBI:15378"/>
        <dbReference type="ChEBI" id="CHEBI:29985"/>
        <dbReference type="ChEBI" id="CHEBI:30616"/>
        <dbReference type="ChEBI" id="CHEBI:43474"/>
        <dbReference type="ChEBI" id="CHEBI:134413"/>
        <dbReference type="ChEBI" id="CHEBI:456216"/>
        <dbReference type="EC" id="6.3.2.17"/>
    </reaction>
</comment>
<evidence type="ECO:0000256" key="9">
    <source>
        <dbReference type="ARBA" id="ARBA00022723"/>
    </source>
</evidence>